<comment type="similarity">
    <text evidence="1">Belongs to the GHMP kinase family. GalK subfamily.</text>
</comment>
<name>A0A6J6XE98_9ZZZZ</name>
<dbReference type="Gene3D" id="3.30.230.10">
    <property type="match status" value="1"/>
</dbReference>
<evidence type="ECO:0000313" key="20">
    <source>
        <dbReference type="EMBL" id="CAB5078406.1"/>
    </source>
</evidence>
<keyword evidence="4" id="KW-0547">Nucleotide-binding</keyword>
<protein>
    <submittedName>
        <fullName evidence="16">Unannotated protein</fullName>
    </submittedName>
</protein>
<accession>A0A6J6XE98</accession>
<dbReference type="SUPFAM" id="SSF55060">
    <property type="entry name" value="GHMP Kinase, C-terminal domain"/>
    <property type="match status" value="1"/>
</dbReference>
<dbReference type="InterPro" id="IPR006204">
    <property type="entry name" value="GHMP_kinase_N_dom"/>
</dbReference>
<evidence type="ECO:0000256" key="8">
    <source>
        <dbReference type="ARBA" id="ARBA00023277"/>
    </source>
</evidence>
<dbReference type="EMBL" id="CAESAL010000086">
    <property type="protein sequence ID" value="CAB4345977.1"/>
    <property type="molecule type" value="Genomic_DNA"/>
</dbReference>
<dbReference type="InterPro" id="IPR006206">
    <property type="entry name" value="Mevalonate/galactokinase"/>
</dbReference>
<evidence type="ECO:0000256" key="5">
    <source>
        <dbReference type="ARBA" id="ARBA00022777"/>
    </source>
</evidence>
<dbReference type="InterPro" id="IPR006203">
    <property type="entry name" value="GHMP_knse_ATP-bd_CS"/>
</dbReference>
<feature type="domain" description="Galactokinase N-terminal" evidence="11">
    <location>
        <begin position="6"/>
        <end position="41"/>
    </location>
</feature>
<dbReference type="EMBL" id="CAEZVC010000065">
    <property type="protein sequence ID" value="CAB4624789.1"/>
    <property type="molecule type" value="Genomic_DNA"/>
</dbReference>
<feature type="domain" description="GHMP kinase C-terminal" evidence="10">
    <location>
        <begin position="248"/>
        <end position="317"/>
    </location>
</feature>
<evidence type="ECO:0000256" key="7">
    <source>
        <dbReference type="ARBA" id="ARBA00022842"/>
    </source>
</evidence>
<evidence type="ECO:0000313" key="13">
    <source>
        <dbReference type="EMBL" id="CAB4577221.1"/>
    </source>
</evidence>
<evidence type="ECO:0000313" key="14">
    <source>
        <dbReference type="EMBL" id="CAB4624789.1"/>
    </source>
</evidence>
<evidence type="ECO:0000259" key="10">
    <source>
        <dbReference type="Pfam" id="PF08544"/>
    </source>
</evidence>
<proteinExistence type="inferred from homology"/>
<sequence length="342" mass="36343">MTDQHFTVHAPGRVNLIGDHTDYAGGLALPCAIDLGVTIHADRGGTDIVLATDAFGGNVSIDLTEIPEIQILEPFWGRYVAAVAQECAVTEGFRGSVTSTLPAGTGLSSSAAFEIALAVAMQFNGSSLELALLGQRSEHRAVGVPCGLLDQLSIVFGKQDHAMVIDFSDNAIDHVAFPEELDIVILHSGLTRQLVDSAYAERRSLCEQAAQRIGSLANASLTEIATLDGDLKRRARHVVSECERVRHAAKALRENDPATFGHLMLQSHASLRDDFDVSTSVLDELVDRLTQTSGVYGARLTGAGFGGCVVALCERDAIRDPSAMTGRGWRVRPSNGAGVVAE</sequence>
<reference evidence="16" key="1">
    <citation type="submission" date="2020-05" db="EMBL/GenBank/DDBJ databases">
        <authorList>
            <person name="Chiriac C."/>
            <person name="Salcher M."/>
            <person name="Ghai R."/>
            <person name="Kavagutti S V."/>
        </authorList>
    </citation>
    <scope>NUCLEOTIDE SEQUENCE</scope>
</reference>
<dbReference type="EMBL" id="CAFBRD010000107">
    <property type="protein sequence ID" value="CAB5078406.1"/>
    <property type="molecule type" value="Genomic_DNA"/>
</dbReference>
<dbReference type="EMBL" id="CAEZXY010000088">
    <property type="protein sequence ID" value="CAB4718497.1"/>
    <property type="molecule type" value="Genomic_DNA"/>
</dbReference>
<evidence type="ECO:0000313" key="12">
    <source>
        <dbReference type="EMBL" id="CAB4345977.1"/>
    </source>
</evidence>
<dbReference type="PROSITE" id="PS00106">
    <property type="entry name" value="GALACTOKINASE"/>
    <property type="match status" value="1"/>
</dbReference>
<keyword evidence="6" id="KW-0067">ATP-binding</keyword>
<evidence type="ECO:0000256" key="6">
    <source>
        <dbReference type="ARBA" id="ARBA00022840"/>
    </source>
</evidence>
<dbReference type="EMBL" id="CAEZTY010000005">
    <property type="protein sequence ID" value="CAB4577221.1"/>
    <property type="molecule type" value="Genomic_DNA"/>
</dbReference>
<dbReference type="SUPFAM" id="SSF54211">
    <property type="entry name" value="Ribosomal protein S5 domain 2-like"/>
    <property type="match status" value="1"/>
</dbReference>
<keyword evidence="3" id="KW-0479">Metal-binding</keyword>
<feature type="domain" description="GHMP kinase N-terminal" evidence="9">
    <location>
        <begin position="82"/>
        <end position="158"/>
    </location>
</feature>
<dbReference type="GO" id="GO:0006012">
    <property type="term" value="P:galactose metabolic process"/>
    <property type="evidence" value="ECO:0007669"/>
    <property type="project" value="InterPro"/>
</dbReference>
<dbReference type="EMBL" id="CAFBOK010000018">
    <property type="protein sequence ID" value="CAB4973421.1"/>
    <property type="molecule type" value="Genomic_DNA"/>
</dbReference>
<dbReference type="PRINTS" id="PR00473">
    <property type="entry name" value="GALCTOKINASE"/>
</dbReference>
<evidence type="ECO:0000259" key="11">
    <source>
        <dbReference type="Pfam" id="PF10509"/>
    </source>
</evidence>
<evidence type="ECO:0000256" key="3">
    <source>
        <dbReference type="ARBA" id="ARBA00022723"/>
    </source>
</evidence>
<keyword evidence="8" id="KW-0119">Carbohydrate metabolism</keyword>
<dbReference type="InterPro" id="IPR000705">
    <property type="entry name" value="Galactokinase"/>
</dbReference>
<dbReference type="InterPro" id="IPR036554">
    <property type="entry name" value="GHMP_kinase_C_sf"/>
</dbReference>
<dbReference type="GO" id="GO:0004335">
    <property type="term" value="F:galactokinase activity"/>
    <property type="evidence" value="ECO:0007669"/>
    <property type="project" value="InterPro"/>
</dbReference>
<keyword evidence="2" id="KW-0808">Transferase</keyword>
<dbReference type="EMBL" id="CAFBNJ010000017">
    <property type="protein sequence ID" value="CAB4945530.1"/>
    <property type="molecule type" value="Genomic_DNA"/>
</dbReference>
<dbReference type="InterPro" id="IPR014721">
    <property type="entry name" value="Ribsml_uS5_D2-typ_fold_subgr"/>
</dbReference>
<gene>
    <name evidence="13" type="ORF">UFOPK1762_00283</name>
    <name evidence="14" type="ORF">UFOPK1906_01094</name>
    <name evidence="15" type="ORF">UFOPK2624_01534</name>
    <name evidence="16" type="ORF">UFOPK2969_01161</name>
    <name evidence="17" type="ORF">UFOPK3010_01148</name>
    <name evidence="12" type="ORF">UFOPK3331_01679</name>
    <name evidence="18" type="ORF">UFOPK3785_00483</name>
    <name evidence="19" type="ORF">UFOPK3927_00270</name>
    <name evidence="20" type="ORF">UFOPK4371_01553</name>
</gene>
<dbReference type="EMBL" id="CAFAAD010000086">
    <property type="protein sequence ID" value="CAB4795730.1"/>
    <property type="molecule type" value="Genomic_DNA"/>
</dbReference>
<evidence type="ECO:0000313" key="16">
    <source>
        <dbReference type="EMBL" id="CAB4795730.1"/>
    </source>
</evidence>
<dbReference type="AlphaFoldDB" id="A0A6J6XE98"/>
<organism evidence="16">
    <name type="scientific">freshwater metagenome</name>
    <dbReference type="NCBI Taxonomy" id="449393"/>
    <lineage>
        <taxon>unclassified sequences</taxon>
        <taxon>metagenomes</taxon>
        <taxon>ecological metagenomes</taxon>
    </lineage>
</organism>
<dbReference type="InterPro" id="IPR013750">
    <property type="entry name" value="GHMP_kinase_C_dom"/>
</dbReference>
<dbReference type="PANTHER" id="PTHR10457:SF7">
    <property type="entry name" value="GALACTOKINASE-RELATED"/>
    <property type="match status" value="1"/>
</dbReference>
<evidence type="ECO:0000259" key="9">
    <source>
        <dbReference type="Pfam" id="PF00288"/>
    </source>
</evidence>
<keyword evidence="5" id="KW-0418">Kinase</keyword>
<dbReference type="PROSITE" id="PS00627">
    <property type="entry name" value="GHMP_KINASES_ATP"/>
    <property type="match status" value="1"/>
</dbReference>
<dbReference type="Gene3D" id="3.30.70.890">
    <property type="entry name" value="GHMP kinase, C-terminal domain"/>
    <property type="match status" value="1"/>
</dbReference>
<dbReference type="PANTHER" id="PTHR10457">
    <property type="entry name" value="MEVALONATE KINASE/GALACTOKINASE"/>
    <property type="match status" value="1"/>
</dbReference>
<evidence type="ECO:0000256" key="1">
    <source>
        <dbReference type="ARBA" id="ARBA00006566"/>
    </source>
</evidence>
<dbReference type="Pfam" id="PF08544">
    <property type="entry name" value="GHMP_kinases_C"/>
    <property type="match status" value="1"/>
</dbReference>
<evidence type="ECO:0000313" key="15">
    <source>
        <dbReference type="EMBL" id="CAB4718497.1"/>
    </source>
</evidence>
<dbReference type="EMBL" id="CAFAAM010000160">
    <property type="protein sequence ID" value="CAB4810959.1"/>
    <property type="molecule type" value="Genomic_DNA"/>
</dbReference>
<dbReference type="Pfam" id="PF10509">
    <property type="entry name" value="GalKase_gal_bdg"/>
    <property type="match status" value="1"/>
</dbReference>
<keyword evidence="7" id="KW-0460">Magnesium</keyword>
<dbReference type="NCBIfam" id="TIGR00131">
    <property type="entry name" value="gal_kin"/>
    <property type="match status" value="1"/>
</dbReference>
<evidence type="ECO:0000256" key="2">
    <source>
        <dbReference type="ARBA" id="ARBA00022679"/>
    </source>
</evidence>
<dbReference type="GO" id="GO:0005829">
    <property type="term" value="C:cytosol"/>
    <property type="evidence" value="ECO:0007669"/>
    <property type="project" value="TreeGrafter"/>
</dbReference>
<dbReference type="InterPro" id="IPR020568">
    <property type="entry name" value="Ribosomal_Su5_D2-typ_SF"/>
</dbReference>
<dbReference type="PRINTS" id="PR00959">
    <property type="entry name" value="MEVGALKINASE"/>
</dbReference>
<evidence type="ECO:0000256" key="4">
    <source>
        <dbReference type="ARBA" id="ARBA00022741"/>
    </source>
</evidence>
<dbReference type="InterPro" id="IPR019741">
    <property type="entry name" value="Galactokinase_CS"/>
</dbReference>
<dbReference type="FunFam" id="3.30.70.890:FF:000001">
    <property type="entry name" value="Galactokinase"/>
    <property type="match status" value="1"/>
</dbReference>
<dbReference type="PIRSF" id="PIRSF000530">
    <property type="entry name" value="Galactokinase"/>
    <property type="match status" value="1"/>
</dbReference>
<evidence type="ECO:0000313" key="18">
    <source>
        <dbReference type="EMBL" id="CAB4945530.1"/>
    </source>
</evidence>
<evidence type="ECO:0000313" key="17">
    <source>
        <dbReference type="EMBL" id="CAB4810959.1"/>
    </source>
</evidence>
<dbReference type="GO" id="GO:0046872">
    <property type="term" value="F:metal ion binding"/>
    <property type="evidence" value="ECO:0007669"/>
    <property type="project" value="UniProtKB-KW"/>
</dbReference>
<dbReference type="GO" id="GO:0005524">
    <property type="term" value="F:ATP binding"/>
    <property type="evidence" value="ECO:0007669"/>
    <property type="project" value="UniProtKB-KW"/>
</dbReference>
<evidence type="ECO:0000313" key="19">
    <source>
        <dbReference type="EMBL" id="CAB4973421.1"/>
    </source>
</evidence>
<dbReference type="InterPro" id="IPR019539">
    <property type="entry name" value="GalKase_N"/>
</dbReference>
<dbReference type="Pfam" id="PF00288">
    <property type="entry name" value="GHMP_kinases_N"/>
    <property type="match status" value="1"/>
</dbReference>